<protein>
    <submittedName>
        <fullName evidence="2">Uncharacterized protein</fullName>
    </submittedName>
</protein>
<feature type="region of interest" description="Disordered" evidence="1">
    <location>
        <begin position="113"/>
        <end position="141"/>
    </location>
</feature>
<dbReference type="OrthoDB" id="2952788at2759"/>
<reference evidence="2" key="1">
    <citation type="submission" date="2022-06" db="EMBL/GenBank/DDBJ databases">
        <title>Genome Sequence of Candolleomyces eurysporus.</title>
        <authorList>
            <person name="Buettner E."/>
        </authorList>
    </citation>
    <scope>NUCLEOTIDE SEQUENCE</scope>
    <source>
        <strain evidence="2">VTCC 930004</strain>
    </source>
</reference>
<organism evidence="2 3">
    <name type="scientific">Candolleomyces eurysporus</name>
    <dbReference type="NCBI Taxonomy" id="2828524"/>
    <lineage>
        <taxon>Eukaryota</taxon>
        <taxon>Fungi</taxon>
        <taxon>Dikarya</taxon>
        <taxon>Basidiomycota</taxon>
        <taxon>Agaricomycotina</taxon>
        <taxon>Agaricomycetes</taxon>
        <taxon>Agaricomycetidae</taxon>
        <taxon>Agaricales</taxon>
        <taxon>Agaricineae</taxon>
        <taxon>Psathyrellaceae</taxon>
        <taxon>Candolleomyces</taxon>
    </lineage>
</organism>
<gene>
    <name evidence="2" type="ORF">H1R20_g4099</name>
</gene>
<sequence length="200" mass="21415">MTSVSQQFTEFLDLSSRVRTELQALERISMMGAAAGERYPLLLDVQEKLDEATPKLEALAREVGIIGPGATLEGQAESVLQAPQSSLAGGDSDALKQLEKDLTSNLSYLHSIPGLVPSASASKDEPKGEEREEGELSEESKAIAASFERMLGHKPHPSEVAYGMIPDARTREVWRGIPMARHSNQGQGGGATGEDEDGLN</sequence>
<feature type="non-terminal residue" evidence="2">
    <location>
        <position position="200"/>
    </location>
</feature>
<comment type="caution">
    <text evidence="2">The sequence shown here is derived from an EMBL/GenBank/DDBJ whole genome shotgun (WGS) entry which is preliminary data.</text>
</comment>
<evidence type="ECO:0000256" key="1">
    <source>
        <dbReference type="SAM" id="MobiDB-lite"/>
    </source>
</evidence>
<dbReference type="Proteomes" id="UP001140091">
    <property type="component" value="Unassembled WGS sequence"/>
</dbReference>
<name>A0A9W8JEB6_9AGAR</name>
<dbReference type="AlphaFoldDB" id="A0A9W8JEB6"/>
<keyword evidence="3" id="KW-1185">Reference proteome</keyword>
<dbReference type="EMBL" id="JANBPK010000753">
    <property type="protein sequence ID" value="KAJ2932997.1"/>
    <property type="molecule type" value="Genomic_DNA"/>
</dbReference>
<accession>A0A9W8JEB6</accession>
<evidence type="ECO:0000313" key="3">
    <source>
        <dbReference type="Proteomes" id="UP001140091"/>
    </source>
</evidence>
<proteinExistence type="predicted"/>
<feature type="region of interest" description="Disordered" evidence="1">
    <location>
        <begin position="175"/>
        <end position="200"/>
    </location>
</feature>
<evidence type="ECO:0000313" key="2">
    <source>
        <dbReference type="EMBL" id="KAJ2932997.1"/>
    </source>
</evidence>